<evidence type="ECO:0000256" key="6">
    <source>
        <dbReference type="HAMAP-Rule" id="MF_01200"/>
    </source>
</evidence>
<dbReference type="NCBIfam" id="TIGR01740">
    <property type="entry name" value="pyrF"/>
    <property type="match status" value="1"/>
</dbReference>
<keyword evidence="11" id="KW-1185">Reference proteome</keyword>
<feature type="binding site" evidence="6 8">
    <location>
        <position position="116"/>
    </location>
    <ligand>
        <name>substrate</name>
    </ligand>
</feature>
<feature type="binding site" evidence="6 8">
    <location>
        <position position="177"/>
    </location>
    <ligand>
        <name>substrate</name>
    </ligand>
</feature>
<dbReference type="EMBL" id="CP018911">
    <property type="protein sequence ID" value="AZU05130.1"/>
    <property type="molecule type" value="Genomic_DNA"/>
</dbReference>
<dbReference type="PANTHER" id="PTHR32119">
    <property type="entry name" value="OROTIDINE 5'-PHOSPHATE DECARBOXYLASE"/>
    <property type="match status" value="1"/>
</dbReference>
<comment type="catalytic activity">
    <reaction evidence="6">
        <text>orotidine 5'-phosphate + H(+) = UMP + CO2</text>
        <dbReference type="Rhea" id="RHEA:11596"/>
        <dbReference type="ChEBI" id="CHEBI:15378"/>
        <dbReference type="ChEBI" id="CHEBI:16526"/>
        <dbReference type="ChEBI" id="CHEBI:57538"/>
        <dbReference type="ChEBI" id="CHEBI:57865"/>
        <dbReference type="EC" id="4.1.1.23"/>
    </reaction>
</comment>
<dbReference type="GO" id="GO:0044205">
    <property type="term" value="P:'de novo' UMP biosynthetic process"/>
    <property type="evidence" value="ECO:0007669"/>
    <property type="project" value="UniProtKB-UniRule"/>
</dbReference>
<gene>
    <name evidence="6" type="primary">pyrF</name>
    <name evidence="10" type="ORF">X907_2619</name>
</gene>
<feature type="active site" description="For OMPdecase activity" evidence="7">
    <location>
        <position position="66"/>
    </location>
</feature>
<evidence type="ECO:0000256" key="2">
    <source>
        <dbReference type="ARBA" id="ARBA00004861"/>
    </source>
</evidence>
<accession>A0A3T0ECV9</accession>
<evidence type="ECO:0000259" key="9">
    <source>
        <dbReference type="SMART" id="SM00934"/>
    </source>
</evidence>
<feature type="binding site" evidence="6 8">
    <location>
        <position position="34"/>
    </location>
    <ligand>
        <name>substrate</name>
    </ligand>
</feature>
<dbReference type="OrthoDB" id="9806203at2"/>
<organism evidence="10 11">
    <name type="scientific">Glycocaulis alkaliphilus</name>
    <dbReference type="NCBI Taxonomy" id="1434191"/>
    <lineage>
        <taxon>Bacteria</taxon>
        <taxon>Pseudomonadati</taxon>
        <taxon>Pseudomonadota</taxon>
        <taxon>Alphaproteobacteria</taxon>
        <taxon>Maricaulales</taxon>
        <taxon>Maricaulaceae</taxon>
        <taxon>Glycocaulis</taxon>
    </lineage>
</organism>
<comment type="pathway">
    <text evidence="2 6">Pyrimidine metabolism; UMP biosynthesis via de novo pathway; UMP from orotate: step 2/2.</text>
</comment>
<name>A0A3T0ECV9_9PROT</name>
<dbReference type="GO" id="GO:0006207">
    <property type="term" value="P:'de novo' pyrimidine nucleobase biosynthetic process"/>
    <property type="evidence" value="ECO:0007669"/>
    <property type="project" value="InterPro"/>
</dbReference>
<dbReference type="InterPro" id="IPR047596">
    <property type="entry name" value="OMPdecase_bac"/>
</dbReference>
<dbReference type="GO" id="GO:0005829">
    <property type="term" value="C:cytosol"/>
    <property type="evidence" value="ECO:0007669"/>
    <property type="project" value="TreeGrafter"/>
</dbReference>
<evidence type="ECO:0000313" key="11">
    <source>
        <dbReference type="Proteomes" id="UP000286954"/>
    </source>
</evidence>
<feature type="binding site" evidence="6 8">
    <location>
        <position position="186"/>
    </location>
    <ligand>
        <name>substrate</name>
    </ligand>
</feature>
<dbReference type="UniPathway" id="UPA00070">
    <property type="reaction ID" value="UER00120"/>
</dbReference>
<feature type="active site" description="For OMPdecase activity" evidence="7">
    <location>
        <position position="61"/>
    </location>
</feature>
<evidence type="ECO:0000256" key="8">
    <source>
        <dbReference type="PIRSR" id="PIRSR614732-2"/>
    </source>
</evidence>
<feature type="binding site" evidence="6 8">
    <location>
        <position position="12"/>
    </location>
    <ligand>
        <name>substrate</name>
    </ligand>
</feature>
<feature type="binding site" evidence="6 8">
    <location>
        <position position="207"/>
    </location>
    <ligand>
        <name>substrate</name>
    </ligand>
</feature>
<proteinExistence type="inferred from homology"/>
<dbReference type="RefSeq" id="WP_127568653.1">
    <property type="nucleotide sequence ID" value="NZ_CP018911.1"/>
</dbReference>
<dbReference type="InterPro" id="IPR014732">
    <property type="entry name" value="OMPdecase"/>
</dbReference>
<dbReference type="CDD" id="cd04725">
    <property type="entry name" value="OMP_decarboxylase_like"/>
    <property type="match status" value="1"/>
</dbReference>
<dbReference type="KEGG" id="gak:X907_2619"/>
<dbReference type="InterPro" id="IPR013785">
    <property type="entry name" value="Aldolase_TIM"/>
</dbReference>
<comment type="function">
    <text evidence="1 6">Catalyzes the decarboxylation of orotidine 5'-monophosphate (OMP) to uridine 5'-monophosphate (UMP).</text>
</comment>
<keyword evidence="3 6" id="KW-0210">Decarboxylase</keyword>
<evidence type="ECO:0000256" key="5">
    <source>
        <dbReference type="ARBA" id="ARBA00023239"/>
    </source>
</evidence>
<keyword evidence="5 6" id="KW-0456">Lyase</keyword>
<feature type="domain" description="Orotidine 5'-phosphate decarboxylase" evidence="9">
    <location>
        <begin position="6"/>
        <end position="222"/>
    </location>
</feature>
<dbReference type="InterPro" id="IPR011060">
    <property type="entry name" value="RibuloseP-bd_barrel"/>
</dbReference>
<keyword evidence="4 6" id="KW-0665">Pyrimidine biosynthesis</keyword>
<dbReference type="PANTHER" id="PTHR32119:SF2">
    <property type="entry name" value="OROTIDINE 5'-PHOSPHATE DECARBOXYLASE"/>
    <property type="match status" value="1"/>
</dbReference>
<evidence type="ECO:0000256" key="7">
    <source>
        <dbReference type="PIRSR" id="PIRSR614732-1"/>
    </source>
</evidence>
<evidence type="ECO:0000256" key="3">
    <source>
        <dbReference type="ARBA" id="ARBA00022793"/>
    </source>
</evidence>
<protein>
    <recommendedName>
        <fullName evidence="6">Orotidine 5'-phosphate decarboxylase</fullName>
        <ecNumber evidence="6">4.1.1.23</ecNumber>
    </recommendedName>
    <alternativeName>
        <fullName evidence="6">OMP decarboxylase</fullName>
        <shortName evidence="6">OMPDCase</shortName>
        <shortName evidence="6">OMPdecase</shortName>
    </alternativeName>
</protein>
<feature type="active site" description="For OMPdecase activity" evidence="7">
    <location>
        <position position="63"/>
    </location>
</feature>
<dbReference type="Gene3D" id="3.20.20.70">
    <property type="entry name" value="Aldolase class I"/>
    <property type="match status" value="1"/>
</dbReference>
<dbReference type="EC" id="4.1.1.23" evidence="6"/>
<feature type="binding site" evidence="6 8">
    <location>
        <position position="206"/>
    </location>
    <ligand>
        <name>substrate</name>
    </ligand>
</feature>
<comment type="subunit">
    <text evidence="6">Homodimer.</text>
</comment>
<dbReference type="Proteomes" id="UP000286954">
    <property type="component" value="Chromosome"/>
</dbReference>
<evidence type="ECO:0000256" key="4">
    <source>
        <dbReference type="ARBA" id="ARBA00022975"/>
    </source>
</evidence>
<dbReference type="GO" id="GO:0004590">
    <property type="term" value="F:orotidine-5'-phosphate decarboxylase activity"/>
    <property type="evidence" value="ECO:0007669"/>
    <property type="project" value="UniProtKB-UniRule"/>
</dbReference>
<evidence type="ECO:0000313" key="10">
    <source>
        <dbReference type="EMBL" id="AZU05130.1"/>
    </source>
</evidence>
<dbReference type="HAMAP" id="MF_01200_B">
    <property type="entry name" value="OMPdecase_type1_B"/>
    <property type="match status" value="1"/>
</dbReference>
<dbReference type="NCBIfam" id="NF001273">
    <property type="entry name" value="PRK00230.1"/>
    <property type="match status" value="1"/>
</dbReference>
<dbReference type="InterPro" id="IPR001754">
    <property type="entry name" value="OMPdeCOase_dom"/>
</dbReference>
<dbReference type="SUPFAM" id="SSF51366">
    <property type="entry name" value="Ribulose-phoshate binding barrel"/>
    <property type="match status" value="1"/>
</dbReference>
<feature type="active site" description="Proton donor" evidence="6">
    <location>
        <position position="63"/>
    </location>
</feature>
<reference evidence="10 11" key="1">
    <citation type="submission" date="2016-12" db="EMBL/GenBank/DDBJ databases">
        <title>The genome of dimorphic prosthecate Glycocaulis alkaliphilus 6b-8t, isolated from crude oil dictates its adaptability in petroleum environments.</title>
        <authorList>
            <person name="Wu X.-L."/>
            <person name="Geng S."/>
        </authorList>
    </citation>
    <scope>NUCLEOTIDE SEQUENCE [LARGE SCALE GENOMIC DNA]</scope>
    <source>
        <strain evidence="10 11">6B-8</strain>
    </source>
</reference>
<evidence type="ECO:0000256" key="1">
    <source>
        <dbReference type="ARBA" id="ARBA00002356"/>
    </source>
</evidence>
<feature type="binding site" evidence="6">
    <location>
        <begin position="61"/>
        <end position="70"/>
    </location>
    <ligand>
        <name>substrate</name>
    </ligand>
</feature>
<dbReference type="Pfam" id="PF00215">
    <property type="entry name" value="OMPdecase"/>
    <property type="match status" value="1"/>
</dbReference>
<dbReference type="AlphaFoldDB" id="A0A3T0ECV9"/>
<dbReference type="SMART" id="SM00934">
    <property type="entry name" value="OMPdecase"/>
    <property type="match status" value="1"/>
</dbReference>
<comment type="similarity">
    <text evidence="6">Belongs to the OMP decarboxylase family. Type 1 subfamily.</text>
</comment>
<sequence length="229" mass="24002">MSADARLITALDLPTIEEAKNLVAAIGDAGCFYKIGLQLFPLGGMELCRELKSAGHGVFLDFKLHDISATVEKATRSIAPSGADYLTIHAEPPVMRAAHKGREGTGLKLLAVTVMTSYDDAMLKEMGFAYGARDLVLMRTEQALEAGCDGVIASAHEAEELRARFGPGFDIVTPGIRPAGSAADDQARIATPAEAISMGATRIVVGRPVNAAPDPRKAALAINAEMAGV</sequence>